<reference evidence="1 2" key="1">
    <citation type="journal article" date="2021" name="BMC Genomics">
        <title>Datura genome reveals duplications of psychoactive alkaloid biosynthetic genes and high mutation rate following tissue culture.</title>
        <authorList>
            <person name="Rajewski A."/>
            <person name="Carter-House D."/>
            <person name="Stajich J."/>
            <person name="Litt A."/>
        </authorList>
    </citation>
    <scope>NUCLEOTIDE SEQUENCE [LARGE SCALE GENOMIC DNA]</scope>
    <source>
        <strain evidence="1">AR-01</strain>
    </source>
</reference>
<protein>
    <submittedName>
        <fullName evidence="1">Uncharacterized protein</fullName>
    </submittedName>
</protein>
<name>A0ABS8VQ16_DATST</name>
<evidence type="ECO:0000313" key="2">
    <source>
        <dbReference type="Proteomes" id="UP000823775"/>
    </source>
</evidence>
<dbReference type="Proteomes" id="UP000823775">
    <property type="component" value="Unassembled WGS sequence"/>
</dbReference>
<accession>A0ABS8VQ16</accession>
<keyword evidence="2" id="KW-1185">Reference proteome</keyword>
<organism evidence="1 2">
    <name type="scientific">Datura stramonium</name>
    <name type="common">Jimsonweed</name>
    <name type="synonym">Common thornapple</name>
    <dbReference type="NCBI Taxonomy" id="4076"/>
    <lineage>
        <taxon>Eukaryota</taxon>
        <taxon>Viridiplantae</taxon>
        <taxon>Streptophyta</taxon>
        <taxon>Embryophyta</taxon>
        <taxon>Tracheophyta</taxon>
        <taxon>Spermatophyta</taxon>
        <taxon>Magnoliopsida</taxon>
        <taxon>eudicotyledons</taxon>
        <taxon>Gunneridae</taxon>
        <taxon>Pentapetalae</taxon>
        <taxon>asterids</taxon>
        <taxon>lamiids</taxon>
        <taxon>Solanales</taxon>
        <taxon>Solanaceae</taxon>
        <taxon>Solanoideae</taxon>
        <taxon>Datureae</taxon>
        <taxon>Datura</taxon>
    </lineage>
</organism>
<sequence length="108" mass="12320">RTRRSFIETKRGERGEEATDLYGGGWRCGCVEEDEIEAVVGEISRWFLEHDGKQREIWLFSALEQGVVRRGSWRKNGEGTGGCEVFAALVREGRMVMVEGIVKAALWW</sequence>
<feature type="non-terminal residue" evidence="1">
    <location>
        <position position="1"/>
    </location>
</feature>
<evidence type="ECO:0000313" key="1">
    <source>
        <dbReference type="EMBL" id="MCE0481417.1"/>
    </source>
</evidence>
<gene>
    <name evidence="1" type="ORF">HAX54_039177</name>
</gene>
<comment type="caution">
    <text evidence="1">The sequence shown here is derived from an EMBL/GenBank/DDBJ whole genome shotgun (WGS) entry which is preliminary data.</text>
</comment>
<dbReference type="EMBL" id="JACEIK010005403">
    <property type="protein sequence ID" value="MCE0481417.1"/>
    <property type="molecule type" value="Genomic_DNA"/>
</dbReference>
<proteinExistence type="predicted"/>